<feature type="domain" description="CXC" evidence="10">
    <location>
        <begin position="643"/>
        <end position="741"/>
    </location>
</feature>
<dbReference type="InterPro" id="IPR048358">
    <property type="entry name" value="EZH1/2_MCSS"/>
</dbReference>
<dbReference type="AlphaFoldDB" id="A0A0R3W9U9"/>
<evidence type="ECO:0000256" key="5">
    <source>
        <dbReference type="ARBA" id="ARBA00023015"/>
    </source>
</evidence>
<dbReference type="InterPro" id="IPR001214">
    <property type="entry name" value="SET_dom"/>
</dbReference>
<dbReference type="EMBL" id="UYRS01018595">
    <property type="protein sequence ID" value="VDK38099.1"/>
    <property type="molecule type" value="Genomic_DNA"/>
</dbReference>
<dbReference type="OrthoDB" id="6141102at2759"/>
<evidence type="ECO:0000256" key="8">
    <source>
        <dbReference type="SAM" id="MobiDB-lite"/>
    </source>
</evidence>
<dbReference type="Pfam" id="PF21358">
    <property type="entry name" value="Ezh2_MCSS"/>
    <property type="match status" value="1"/>
</dbReference>
<feature type="region of interest" description="Disordered" evidence="8">
    <location>
        <begin position="304"/>
        <end position="325"/>
    </location>
</feature>
<proteinExistence type="predicted"/>
<reference evidence="11 12" key="2">
    <citation type="submission" date="2018-11" db="EMBL/GenBank/DDBJ databases">
        <authorList>
            <consortium name="Pathogen Informatics"/>
        </authorList>
    </citation>
    <scope>NUCLEOTIDE SEQUENCE [LARGE SCALE GENOMIC DNA]</scope>
</reference>
<sequence>MFDRAFFTKASRNPGRRSQRNTTYTDDRSSIVGCVNSNTRRRRSNRRYPAGSTRQRSDSRKRILQNAIRDIYQFIRKRHLLAKWNRVGVLYRRNDALIDKQLKEAANRNWKNLSVSGGGVSSNAPLLAAPVEIPQLYSQLGRFEAKINGYVARVGVSIIPPVDPVPAMSSWAPVQLNYSVEDEPVLNHLPYMGEEQAQDDVFLEELLNNYDGRLHGNFPFDFESHLTVELVDTVHSKWETLPNTEVVESPRSFHFDCEGHHREKVENGPCGQVAVENHNKFEQENRANEDGAISYKSKLSTLASNSSKCPSSSPKNSAAAPDASAEANVSRVSSDSGISEPVFKAIALTFGSVEDSNKLQVHYCEMKNAGNNSVTPETGTPSCPNLDDPVEVKEVCDREQKRPSRHDALHTFRALFCRRCFKYDCALHPYKSTQTMWSHRWPVKSWACSNLPLCGPDCIRALRGASAENAGKEYKAKEGEKEPEWEITEQTLFEVLAPIYVPFGQPSFQNHNWCCVISGFIKTRTCKEILRYCESKIAKDPFVLFGHDAGQSRLVNQYNDEVSIPNIRNGKRFFGDANSDFDDLISDDEDGVGANGDLIGFLVGGKKRRRKAKRSRISLVKHPFASRRPGSVNEASDPPPGHVGKAELTTGCLSNYFQPCDHPGSRCNESCSCRKAGNFCEKFCQCSVGCSNRFTGCRCRGQCNSRVCPCVLAIRECDPDLCHSCGAGTSRQPLVGTQEAGLNVDDNGNSNSSLTHATTCRNVAIQRGLRKHLLMASSDVAGCTVLLPHFSLPIFFFLFITTSVHRLSAILDTCKGLFHSKLVSYRWGIFMKDGAEKNEFIYEYCGEIISQDEAERRGKIYDRTMCSFLFNLNRQFAVDAMRKGNKIRFANHSINPNCYAKVLMVNGDHRIGIFAKRAVQPGEELFFDYRYGPTHQLKYVGIERDDEMAVATQAAAVALIDGGISSGFAPYATNN</sequence>
<dbReference type="WBParaSite" id="TASK_0000725901-mRNA-1">
    <property type="protein sequence ID" value="TASK_0000725901-mRNA-1"/>
    <property type="gene ID" value="TASK_0000725901"/>
</dbReference>
<dbReference type="SMART" id="SM00317">
    <property type="entry name" value="SET"/>
    <property type="match status" value="1"/>
</dbReference>
<dbReference type="PANTHER" id="PTHR45747:SF4">
    <property type="entry name" value="HISTONE-LYSINE N-METHYLTRANSFERASE E(Z)"/>
    <property type="match status" value="1"/>
</dbReference>
<protein>
    <recommendedName>
        <fullName evidence="1">[histone H3]-lysine(27) N-trimethyltransferase</fullName>
        <ecNumber evidence="1">2.1.1.356</ecNumber>
    </recommendedName>
</protein>
<evidence type="ECO:0000259" key="10">
    <source>
        <dbReference type="PROSITE" id="PS51633"/>
    </source>
</evidence>
<dbReference type="GO" id="GO:0003682">
    <property type="term" value="F:chromatin binding"/>
    <property type="evidence" value="ECO:0007669"/>
    <property type="project" value="TreeGrafter"/>
</dbReference>
<dbReference type="CDD" id="cd10519">
    <property type="entry name" value="SET_EZH"/>
    <property type="match status" value="1"/>
</dbReference>
<organism evidence="13">
    <name type="scientific">Taenia asiatica</name>
    <name type="common">Asian tapeworm</name>
    <dbReference type="NCBI Taxonomy" id="60517"/>
    <lineage>
        <taxon>Eukaryota</taxon>
        <taxon>Metazoa</taxon>
        <taxon>Spiralia</taxon>
        <taxon>Lophotrochozoa</taxon>
        <taxon>Platyhelminthes</taxon>
        <taxon>Cestoda</taxon>
        <taxon>Eucestoda</taxon>
        <taxon>Cyclophyllidea</taxon>
        <taxon>Taeniidae</taxon>
        <taxon>Taenia</taxon>
    </lineage>
</organism>
<dbReference type="InterPro" id="IPR041355">
    <property type="entry name" value="Pre-SET_CXC"/>
</dbReference>
<dbReference type="PROSITE" id="PS50280">
    <property type="entry name" value="SET"/>
    <property type="match status" value="1"/>
</dbReference>
<dbReference type="Pfam" id="PF00856">
    <property type="entry name" value="SET"/>
    <property type="match status" value="1"/>
</dbReference>
<reference evidence="13" key="1">
    <citation type="submission" date="2017-02" db="UniProtKB">
        <authorList>
            <consortium name="WormBaseParasite"/>
        </authorList>
    </citation>
    <scope>IDENTIFICATION</scope>
</reference>
<keyword evidence="6" id="KW-0804">Transcription</keyword>
<evidence type="ECO:0000259" key="9">
    <source>
        <dbReference type="PROSITE" id="PS50280"/>
    </source>
</evidence>
<evidence type="ECO:0000256" key="3">
    <source>
        <dbReference type="ARBA" id="ARBA00022679"/>
    </source>
</evidence>
<dbReference type="Proteomes" id="UP000282613">
    <property type="component" value="Unassembled WGS sequence"/>
</dbReference>
<dbReference type="Gene3D" id="2.170.270.10">
    <property type="entry name" value="SET domain"/>
    <property type="match status" value="2"/>
</dbReference>
<feature type="domain" description="SET" evidence="9">
    <location>
        <begin position="802"/>
        <end position="930"/>
    </location>
</feature>
<dbReference type="InterPro" id="IPR045318">
    <property type="entry name" value="EZH1/2-like"/>
</dbReference>
<keyword evidence="12" id="KW-1185">Reference proteome</keyword>
<dbReference type="GO" id="GO:0035098">
    <property type="term" value="C:ESC/E(Z) complex"/>
    <property type="evidence" value="ECO:0007669"/>
    <property type="project" value="TreeGrafter"/>
</dbReference>
<name>A0A0R3W9U9_TAEAS</name>
<feature type="region of interest" description="Disordered" evidence="8">
    <location>
        <begin position="1"/>
        <end position="60"/>
    </location>
</feature>
<evidence type="ECO:0000256" key="1">
    <source>
        <dbReference type="ARBA" id="ARBA00012186"/>
    </source>
</evidence>
<comment type="catalytic activity">
    <reaction evidence="7">
        <text>L-lysyl(27)-[histone H3] + 3 S-adenosyl-L-methionine = N(6),N(6),N(6)-trimethyl-L-lysyl(27)-[histone H3] + 3 S-adenosyl-L-homocysteine + 3 H(+)</text>
        <dbReference type="Rhea" id="RHEA:60292"/>
        <dbReference type="Rhea" id="RHEA-COMP:15535"/>
        <dbReference type="Rhea" id="RHEA-COMP:15548"/>
        <dbReference type="ChEBI" id="CHEBI:15378"/>
        <dbReference type="ChEBI" id="CHEBI:29969"/>
        <dbReference type="ChEBI" id="CHEBI:57856"/>
        <dbReference type="ChEBI" id="CHEBI:59789"/>
        <dbReference type="ChEBI" id="CHEBI:61961"/>
        <dbReference type="EC" id="2.1.1.356"/>
    </reaction>
</comment>
<keyword evidence="5" id="KW-0805">Transcription regulation</keyword>
<accession>A0A0R3W9U9</accession>
<dbReference type="GO" id="GO:0140951">
    <property type="term" value="F:histone H3K27 trimethyltransferase activity"/>
    <property type="evidence" value="ECO:0007669"/>
    <property type="project" value="UniProtKB-EC"/>
</dbReference>
<gene>
    <name evidence="11" type="ORF">TASK_LOCUS7260</name>
</gene>
<dbReference type="InterPro" id="IPR046341">
    <property type="entry name" value="SET_dom_sf"/>
</dbReference>
<dbReference type="PANTHER" id="PTHR45747">
    <property type="entry name" value="HISTONE-LYSINE N-METHYLTRANSFERASE E(Z)"/>
    <property type="match status" value="1"/>
</dbReference>
<dbReference type="SUPFAM" id="SSF82199">
    <property type="entry name" value="SET domain"/>
    <property type="match status" value="1"/>
</dbReference>
<dbReference type="Pfam" id="PF18264">
    <property type="entry name" value="preSET_CXC"/>
    <property type="match status" value="1"/>
</dbReference>
<evidence type="ECO:0000313" key="12">
    <source>
        <dbReference type="Proteomes" id="UP000282613"/>
    </source>
</evidence>
<keyword evidence="3" id="KW-0808">Transferase</keyword>
<keyword evidence="4" id="KW-0949">S-adenosyl-L-methionine</keyword>
<dbReference type="EC" id="2.1.1.356" evidence="1"/>
<dbReference type="GO" id="GO:0031507">
    <property type="term" value="P:heterochromatin formation"/>
    <property type="evidence" value="ECO:0007669"/>
    <property type="project" value="TreeGrafter"/>
</dbReference>
<dbReference type="InterPro" id="IPR026489">
    <property type="entry name" value="CXC_dom"/>
</dbReference>
<evidence type="ECO:0000256" key="6">
    <source>
        <dbReference type="ARBA" id="ARBA00023163"/>
    </source>
</evidence>
<evidence type="ECO:0000256" key="7">
    <source>
        <dbReference type="ARBA" id="ARBA00048568"/>
    </source>
</evidence>
<evidence type="ECO:0000256" key="2">
    <source>
        <dbReference type="ARBA" id="ARBA00022603"/>
    </source>
</evidence>
<dbReference type="GO" id="GO:0032259">
    <property type="term" value="P:methylation"/>
    <property type="evidence" value="ECO:0007669"/>
    <property type="project" value="UniProtKB-KW"/>
</dbReference>
<keyword evidence="2" id="KW-0489">Methyltransferase</keyword>
<dbReference type="STRING" id="60517.A0A0R3W9U9"/>
<evidence type="ECO:0000313" key="13">
    <source>
        <dbReference type="WBParaSite" id="TASK_0000725901-mRNA-1"/>
    </source>
</evidence>
<evidence type="ECO:0000256" key="4">
    <source>
        <dbReference type="ARBA" id="ARBA00022691"/>
    </source>
</evidence>
<dbReference type="PROSITE" id="PS51633">
    <property type="entry name" value="CXC"/>
    <property type="match status" value="1"/>
</dbReference>
<evidence type="ECO:0000313" key="11">
    <source>
        <dbReference type="EMBL" id="VDK38099.1"/>
    </source>
</evidence>